<evidence type="ECO:0000256" key="2">
    <source>
        <dbReference type="ARBA" id="ARBA00006972"/>
    </source>
</evidence>
<dbReference type="GO" id="GO:0000139">
    <property type="term" value="C:Golgi membrane"/>
    <property type="evidence" value="ECO:0007669"/>
    <property type="project" value="UniProtKB-SubCell"/>
</dbReference>
<evidence type="ECO:0000313" key="15">
    <source>
        <dbReference type="WBParaSite" id="TMUE_2000010102.1"/>
    </source>
</evidence>
<dbReference type="GO" id="GO:0006886">
    <property type="term" value="P:intracellular protein transport"/>
    <property type="evidence" value="ECO:0007669"/>
    <property type="project" value="InterPro"/>
</dbReference>
<dbReference type="InterPro" id="IPR022775">
    <property type="entry name" value="AP_mu_sigma_su"/>
</dbReference>
<evidence type="ECO:0000256" key="12">
    <source>
        <dbReference type="RuleBase" id="RU366053"/>
    </source>
</evidence>
<dbReference type="Proteomes" id="UP000046395">
    <property type="component" value="Unassembled WGS sequence"/>
</dbReference>
<dbReference type="PANTHER" id="PTHR11043:SF0">
    <property type="entry name" value="COATOMER SUBUNIT ZETA"/>
    <property type="match status" value="1"/>
</dbReference>
<reference evidence="15" key="1">
    <citation type="submission" date="2019-12" db="UniProtKB">
        <authorList>
            <consortium name="WormBaseParasite"/>
        </authorList>
    </citation>
    <scope>IDENTIFICATION</scope>
</reference>
<comment type="function">
    <text evidence="11">The coatomer is a cytosolic protein complex that binds to dilysine motifs and reversibly associates with Golgi non-clathrin-coated vesicles, which further mediate biosynthetic protein transport from the ER, via the Golgi up to the trans Golgi network. Coatomer complex is required for budding from Golgi membranes, and is essential for the retrograde Golgi-to-ER transport of dilysine-tagged proteins. The zeta subunit may be involved in regulating the coat assembly and, hence, the rate of biosynthetic protein transport due to its association-dissociation properties with the coatomer complex.</text>
</comment>
<evidence type="ECO:0000256" key="11">
    <source>
        <dbReference type="ARBA" id="ARBA00045555"/>
    </source>
</evidence>
<dbReference type="GO" id="GO:0006890">
    <property type="term" value="P:retrograde vesicle-mediated transport, Golgi to endoplasmic reticulum"/>
    <property type="evidence" value="ECO:0007669"/>
    <property type="project" value="UniProtKB-UniRule"/>
</dbReference>
<evidence type="ECO:0000256" key="7">
    <source>
        <dbReference type="ARBA" id="ARBA00022927"/>
    </source>
</evidence>
<dbReference type="STRING" id="70415.A0A5S6QT70"/>
<proteinExistence type="inferred from homology"/>
<keyword evidence="10 12" id="KW-0968">Cytoplasmic vesicle</keyword>
<evidence type="ECO:0000313" key="14">
    <source>
        <dbReference type="Proteomes" id="UP000046395"/>
    </source>
</evidence>
<evidence type="ECO:0000256" key="5">
    <source>
        <dbReference type="ARBA" id="ARBA00022490"/>
    </source>
</evidence>
<evidence type="ECO:0000256" key="10">
    <source>
        <dbReference type="ARBA" id="ARBA00023329"/>
    </source>
</evidence>
<dbReference type="Gene3D" id="3.30.450.60">
    <property type="match status" value="1"/>
</dbReference>
<keyword evidence="5 12" id="KW-0963">Cytoplasm</keyword>
<dbReference type="SUPFAM" id="SSF64356">
    <property type="entry name" value="SNARE-like"/>
    <property type="match status" value="1"/>
</dbReference>
<evidence type="ECO:0000256" key="1">
    <source>
        <dbReference type="ARBA" id="ARBA00004255"/>
    </source>
</evidence>
<name>A0A5S6QT70_TRIMR</name>
<keyword evidence="6 12" id="KW-0931">ER-Golgi transport</keyword>
<dbReference type="InterPro" id="IPR039652">
    <property type="entry name" value="Coatomer_zeta"/>
</dbReference>
<keyword evidence="4 12" id="KW-0813">Transport</keyword>
<comment type="subcellular location">
    <subcellularLocation>
        <location evidence="12">Cytoplasm</location>
    </subcellularLocation>
    <subcellularLocation>
        <location evidence="1 12">Golgi apparatus membrane</location>
        <topology evidence="1 12">Peripheral membrane protein</topology>
        <orientation evidence="1 12">Cytoplasmic side</orientation>
    </subcellularLocation>
    <subcellularLocation>
        <location evidence="12">Cytoplasmic vesicle</location>
        <location evidence="12">COPI-coated vesicle membrane</location>
        <topology evidence="12">Peripheral membrane protein</topology>
        <orientation evidence="12">Cytoplasmic side</orientation>
    </subcellularLocation>
</comment>
<dbReference type="GO" id="GO:0006891">
    <property type="term" value="P:intra-Golgi vesicle-mediated transport"/>
    <property type="evidence" value="ECO:0007669"/>
    <property type="project" value="TreeGrafter"/>
</dbReference>
<dbReference type="GO" id="GO:0030126">
    <property type="term" value="C:COPI vesicle coat"/>
    <property type="evidence" value="ECO:0007669"/>
    <property type="project" value="UniProtKB-UniRule"/>
</dbReference>
<dbReference type="FunFam" id="3.30.450.60:FF:000013">
    <property type="entry name" value="Coatomer subunit zeta"/>
    <property type="match status" value="1"/>
</dbReference>
<dbReference type="Pfam" id="PF01217">
    <property type="entry name" value="Clat_adaptor_s"/>
    <property type="match status" value="1"/>
</dbReference>
<keyword evidence="7 12" id="KW-0653">Protein transport</keyword>
<dbReference type="AlphaFoldDB" id="A0A5S6QT70"/>
<dbReference type="WBParaSite" id="TMUE_2000010102.1">
    <property type="protein sequence ID" value="TMUE_2000010102.1"/>
    <property type="gene ID" value="WBGene00291411"/>
</dbReference>
<evidence type="ECO:0000256" key="9">
    <source>
        <dbReference type="ARBA" id="ARBA00023136"/>
    </source>
</evidence>
<feature type="domain" description="AP complex mu/sigma subunit" evidence="13">
    <location>
        <begin position="10"/>
        <end position="148"/>
    </location>
</feature>
<accession>A0A5S6QT70</accession>
<dbReference type="CDD" id="cd14829">
    <property type="entry name" value="Zeta-COP"/>
    <property type="match status" value="1"/>
</dbReference>
<sequence length="174" mass="19900">MDLEQFVYCVKGIMLLDSDGNRLIAKYYGDTFAGVQQEKEFERKVFNKTKKLNSDIILLDGLICLYKSNVDLYFCVIGSGQQDELILYSVLNCFYESVVHILKKSIEKKTLYECIDMVMLAVDEICDSGVILETDYNSVLSRLAFRGEDLSFGEQSVAQVLQSAREQLKWSLLK</sequence>
<evidence type="ECO:0000256" key="6">
    <source>
        <dbReference type="ARBA" id="ARBA00022892"/>
    </source>
</evidence>
<evidence type="ECO:0000256" key="3">
    <source>
        <dbReference type="ARBA" id="ARBA00011775"/>
    </source>
</evidence>
<organism evidence="14 15">
    <name type="scientific">Trichuris muris</name>
    <name type="common">Mouse whipworm</name>
    <dbReference type="NCBI Taxonomy" id="70415"/>
    <lineage>
        <taxon>Eukaryota</taxon>
        <taxon>Metazoa</taxon>
        <taxon>Ecdysozoa</taxon>
        <taxon>Nematoda</taxon>
        <taxon>Enoplea</taxon>
        <taxon>Dorylaimia</taxon>
        <taxon>Trichinellida</taxon>
        <taxon>Trichuridae</taxon>
        <taxon>Trichuris</taxon>
    </lineage>
</organism>
<protein>
    <recommendedName>
        <fullName evidence="12">Coatomer subunit zeta</fullName>
    </recommendedName>
</protein>
<evidence type="ECO:0000259" key="13">
    <source>
        <dbReference type="Pfam" id="PF01217"/>
    </source>
</evidence>
<keyword evidence="9 12" id="KW-0472">Membrane</keyword>
<dbReference type="InterPro" id="IPR011012">
    <property type="entry name" value="Longin-like_dom_sf"/>
</dbReference>
<keyword evidence="14" id="KW-1185">Reference proteome</keyword>
<evidence type="ECO:0000256" key="8">
    <source>
        <dbReference type="ARBA" id="ARBA00023034"/>
    </source>
</evidence>
<comment type="subunit">
    <text evidence="3 12">Oligomeric complex that consists of at least the alpha, beta, beta', gamma, delta, epsilon and zeta subunits.</text>
</comment>
<keyword evidence="8 12" id="KW-0333">Golgi apparatus</keyword>
<evidence type="ECO:0000256" key="4">
    <source>
        <dbReference type="ARBA" id="ARBA00022448"/>
    </source>
</evidence>
<dbReference type="InterPro" id="IPR000804">
    <property type="entry name" value="Clathrin_sm-chain_CS"/>
</dbReference>
<comment type="similarity">
    <text evidence="2 12">Belongs to the adaptor complexes small subunit family.</text>
</comment>
<dbReference type="PROSITE" id="PS00989">
    <property type="entry name" value="CLAT_ADAPTOR_S"/>
    <property type="match status" value="1"/>
</dbReference>
<dbReference type="PANTHER" id="PTHR11043">
    <property type="entry name" value="ZETA-COAT PROTEIN"/>
    <property type="match status" value="1"/>
</dbReference>